<dbReference type="Proteomes" id="UP001256711">
    <property type="component" value="Unassembled WGS sequence"/>
</dbReference>
<organism evidence="1 2">
    <name type="scientific">Enterococcus asini</name>
    <dbReference type="NCBI Taxonomy" id="57732"/>
    <lineage>
        <taxon>Bacteria</taxon>
        <taxon>Bacillati</taxon>
        <taxon>Bacillota</taxon>
        <taxon>Bacilli</taxon>
        <taxon>Lactobacillales</taxon>
        <taxon>Enterococcaceae</taxon>
        <taxon>Enterococcus</taxon>
    </lineage>
</organism>
<dbReference type="RefSeq" id="WP_270597204.1">
    <property type="nucleotide sequence ID" value="NZ_JAQESC010000003.1"/>
</dbReference>
<evidence type="ECO:0000313" key="2">
    <source>
        <dbReference type="Proteomes" id="UP001256711"/>
    </source>
</evidence>
<gene>
    <name evidence="1" type="ORF">P7H43_06690</name>
</gene>
<protein>
    <submittedName>
        <fullName evidence="1">Uncharacterized protein</fullName>
    </submittedName>
</protein>
<dbReference type="AlphaFoldDB" id="A0AAW8TWT6"/>
<evidence type="ECO:0000313" key="1">
    <source>
        <dbReference type="EMBL" id="MDT2810164.1"/>
    </source>
</evidence>
<dbReference type="EMBL" id="JARQBJ010000003">
    <property type="protein sequence ID" value="MDT2810164.1"/>
    <property type="molecule type" value="Genomic_DNA"/>
</dbReference>
<sequence>MSIARQDYLDFLIDVAFVGQVTEAESSYGVAYQKAINTAYRDVQRTIVYKELRPEEISDFKNKCRNQIANSLQMLLSLAPLNEDVFDAWHQALCESLTQNGILSIGQAQKWVNMTLKNLCVLEALGVEGVSGFTEKTDLFHVPIDTYVMELVRKEQLGILIEAEIKRSRGGASSAWSKWHDYASYLKVQKAFRSRLKGGQSPFEWELKGWKRK</sequence>
<accession>A0AAW8TWT6</accession>
<proteinExistence type="predicted"/>
<comment type="caution">
    <text evidence="1">The sequence shown here is derived from an EMBL/GenBank/DDBJ whole genome shotgun (WGS) entry which is preliminary data.</text>
</comment>
<name>A0AAW8TWT6_9ENTE</name>
<reference evidence="1" key="1">
    <citation type="submission" date="2023-03" db="EMBL/GenBank/DDBJ databases">
        <authorList>
            <person name="Shen W."/>
            <person name="Cai J."/>
        </authorList>
    </citation>
    <scope>NUCLEOTIDE SEQUENCE</scope>
    <source>
        <strain evidence="1">B226-2</strain>
    </source>
</reference>